<dbReference type="AlphaFoldDB" id="A0A2H0W5H3"/>
<name>A0A2H0W5H3_9BACT</name>
<comment type="caution">
    <text evidence="1">The sequence shown here is derived from an EMBL/GenBank/DDBJ whole genome shotgun (WGS) entry which is preliminary data.</text>
</comment>
<dbReference type="PANTHER" id="PTHR38471:SF2">
    <property type="entry name" value="FOUR HELIX BUNDLE PROTEIN"/>
    <property type="match status" value="1"/>
</dbReference>
<organism evidence="1 2">
    <name type="scientific">Candidatus Berkelbacteria bacterium CG10_big_fil_rev_8_21_14_0_10_43_13</name>
    <dbReference type="NCBI Taxonomy" id="1974514"/>
    <lineage>
        <taxon>Bacteria</taxon>
        <taxon>Candidatus Berkelbacteria</taxon>
    </lineage>
</organism>
<protein>
    <submittedName>
        <fullName evidence="1">Four helix bundle protein</fullName>
    </submittedName>
</protein>
<dbReference type="Pfam" id="PF05635">
    <property type="entry name" value="23S_rRNA_IVP"/>
    <property type="match status" value="1"/>
</dbReference>
<dbReference type="NCBIfam" id="TIGR02436">
    <property type="entry name" value="four helix bundle protein"/>
    <property type="match status" value="1"/>
</dbReference>
<reference evidence="2" key="1">
    <citation type="submission" date="2017-09" db="EMBL/GenBank/DDBJ databases">
        <title>Depth-based differentiation of microbial function through sediment-hosted aquifers and enrichment of novel symbionts in the deep terrestrial subsurface.</title>
        <authorList>
            <person name="Probst A.J."/>
            <person name="Ladd B."/>
            <person name="Jarett J.K."/>
            <person name="Geller-Mcgrath D.E."/>
            <person name="Sieber C.M.K."/>
            <person name="Emerson J.B."/>
            <person name="Anantharaman K."/>
            <person name="Thomas B.C."/>
            <person name="Malmstrom R."/>
            <person name="Stieglmeier M."/>
            <person name="Klingl A."/>
            <person name="Woyke T."/>
            <person name="Ryan C.M."/>
            <person name="Banfield J.F."/>
        </authorList>
    </citation>
    <scope>NUCLEOTIDE SEQUENCE [LARGE SCALE GENOMIC DNA]</scope>
</reference>
<accession>A0A2H0W5H3</accession>
<dbReference type="CDD" id="cd16377">
    <property type="entry name" value="23S_rRNA_IVP_like"/>
    <property type="match status" value="1"/>
</dbReference>
<dbReference type="SUPFAM" id="SSF158446">
    <property type="entry name" value="IVS-encoded protein-like"/>
    <property type="match status" value="1"/>
</dbReference>
<evidence type="ECO:0000313" key="2">
    <source>
        <dbReference type="Proteomes" id="UP000231382"/>
    </source>
</evidence>
<dbReference type="Proteomes" id="UP000231382">
    <property type="component" value="Unassembled WGS sequence"/>
</dbReference>
<dbReference type="PANTHER" id="PTHR38471">
    <property type="entry name" value="FOUR HELIX BUNDLE PROTEIN"/>
    <property type="match status" value="1"/>
</dbReference>
<dbReference type="InterPro" id="IPR036583">
    <property type="entry name" value="23S_rRNA_IVS_sf"/>
</dbReference>
<gene>
    <name evidence="1" type="ORF">COT78_04220</name>
</gene>
<proteinExistence type="predicted"/>
<dbReference type="EMBL" id="PEZW01000028">
    <property type="protein sequence ID" value="PIS07333.1"/>
    <property type="molecule type" value="Genomic_DNA"/>
</dbReference>
<evidence type="ECO:0000313" key="1">
    <source>
        <dbReference type="EMBL" id="PIS07333.1"/>
    </source>
</evidence>
<dbReference type="InterPro" id="IPR012657">
    <property type="entry name" value="23S_rRNA-intervening_sequence"/>
</dbReference>
<sequence>MAKINSFTEIVAWQKAHELVLAIYSLTKDFPKEEMFCLASQVRRAVVSIAANIAEGFRRKSYKDSDHFYTISAGSLEEVKYYLVLSRDLSYITEAEYLKYFDLAEEVSKTLSGWKNSQNKY</sequence>
<dbReference type="Gene3D" id="1.20.1440.60">
    <property type="entry name" value="23S rRNA-intervening sequence"/>
    <property type="match status" value="1"/>
</dbReference>